<gene>
    <name evidence="1" type="ORF">CDAR_299591</name>
</gene>
<dbReference type="EMBL" id="BPLQ01006511">
    <property type="protein sequence ID" value="GIY23058.1"/>
    <property type="molecule type" value="Genomic_DNA"/>
</dbReference>
<evidence type="ECO:0000313" key="1">
    <source>
        <dbReference type="EMBL" id="GIY23058.1"/>
    </source>
</evidence>
<comment type="caution">
    <text evidence="1">The sequence shown here is derived from an EMBL/GenBank/DDBJ whole genome shotgun (WGS) entry which is preliminary data.</text>
</comment>
<accession>A0AAV4RT56</accession>
<dbReference type="Proteomes" id="UP001054837">
    <property type="component" value="Unassembled WGS sequence"/>
</dbReference>
<name>A0AAV4RT56_9ARAC</name>
<evidence type="ECO:0008006" key="3">
    <source>
        <dbReference type="Google" id="ProtNLM"/>
    </source>
</evidence>
<evidence type="ECO:0000313" key="2">
    <source>
        <dbReference type="Proteomes" id="UP001054837"/>
    </source>
</evidence>
<reference evidence="1 2" key="1">
    <citation type="submission" date="2021-06" db="EMBL/GenBank/DDBJ databases">
        <title>Caerostris darwini draft genome.</title>
        <authorList>
            <person name="Kono N."/>
            <person name="Arakawa K."/>
        </authorList>
    </citation>
    <scope>NUCLEOTIDE SEQUENCE [LARGE SCALE GENOMIC DNA]</scope>
</reference>
<dbReference type="AlphaFoldDB" id="A0AAV4RT56"/>
<sequence length="135" mass="15729">MTTGHRVSSIIKKQLSWLRYDSGNHEKSGFLAGHAFGIYGKRDYPVYRCIPWVFFPKENGDFISLKHLHDYGTQKGIIIKKQLSWFRNDSGNHEKSGFLPGHAFGIYGKRDYPVNRCPRWVFFPKENCDFISLKV</sequence>
<protein>
    <recommendedName>
        <fullName evidence="3">Homing endonuclease LAGLIDADG domain-containing protein</fullName>
    </recommendedName>
</protein>
<proteinExistence type="predicted"/>
<keyword evidence="2" id="KW-1185">Reference proteome</keyword>
<organism evidence="1 2">
    <name type="scientific">Caerostris darwini</name>
    <dbReference type="NCBI Taxonomy" id="1538125"/>
    <lineage>
        <taxon>Eukaryota</taxon>
        <taxon>Metazoa</taxon>
        <taxon>Ecdysozoa</taxon>
        <taxon>Arthropoda</taxon>
        <taxon>Chelicerata</taxon>
        <taxon>Arachnida</taxon>
        <taxon>Araneae</taxon>
        <taxon>Araneomorphae</taxon>
        <taxon>Entelegynae</taxon>
        <taxon>Araneoidea</taxon>
        <taxon>Araneidae</taxon>
        <taxon>Caerostris</taxon>
    </lineage>
</organism>